<dbReference type="EMBL" id="MU825415">
    <property type="protein sequence ID" value="KAJ7390539.1"/>
    <property type="molecule type" value="Genomic_DNA"/>
</dbReference>
<evidence type="ECO:0000313" key="2">
    <source>
        <dbReference type="EMBL" id="KAJ7390539.1"/>
    </source>
</evidence>
<accession>A0A9X0DA34</accession>
<protein>
    <submittedName>
        <fullName evidence="2">Uncharacterized protein</fullName>
    </submittedName>
</protein>
<comment type="caution">
    <text evidence="2">The sequence shown here is derived from an EMBL/GenBank/DDBJ whole genome shotgun (WGS) entry which is preliminary data.</text>
</comment>
<feature type="region of interest" description="Disordered" evidence="1">
    <location>
        <begin position="1"/>
        <end position="68"/>
    </location>
</feature>
<gene>
    <name evidence="2" type="ORF">OS493_024576</name>
</gene>
<sequence>MQKSEMASQSTDEIVESEAESEPEIKEDKSETSEGPSISHENPPHDDETKETEEQDQIQPMKKGRKKLVFTQNRILQKKVETHSILLTDYPINSQN</sequence>
<evidence type="ECO:0000256" key="1">
    <source>
        <dbReference type="SAM" id="MobiDB-lite"/>
    </source>
</evidence>
<feature type="compositionally biased region" description="Basic and acidic residues" evidence="1">
    <location>
        <begin position="23"/>
        <end position="32"/>
    </location>
</feature>
<organism evidence="2 3">
    <name type="scientific">Desmophyllum pertusum</name>
    <dbReference type="NCBI Taxonomy" id="174260"/>
    <lineage>
        <taxon>Eukaryota</taxon>
        <taxon>Metazoa</taxon>
        <taxon>Cnidaria</taxon>
        <taxon>Anthozoa</taxon>
        <taxon>Hexacorallia</taxon>
        <taxon>Scleractinia</taxon>
        <taxon>Caryophylliina</taxon>
        <taxon>Caryophylliidae</taxon>
        <taxon>Desmophyllum</taxon>
    </lineage>
</organism>
<dbReference type="AlphaFoldDB" id="A0A9X0DA34"/>
<proteinExistence type="predicted"/>
<name>A0A9X0DA34_9CNID</name>
<evidence type="ECO:0000313" key="3">
    <source>
        <dbReference type="Proteomes" id="UP001163046"/>
    </source>
</evidence>
<dbReference type="Proteomes" id="UP001163046">
    <property type="component" value="Unassembled WGS sequence"/>
</dbReference>
<keyword evidence="3" id="KW-1185">Reference proteome</keyword>
<feature type="compositionally biased region" description="Polar residues" evidence="1">
    <location>
        <begin position="1"/>
        <end position="11"/>
    </location>
</feature>
<feature type="compositionally biased region" description="Acidic residues" evidence="1">
    <location>
        <begin position="13"/>
        <end position="22"/>
    </location>
</feature>
<reference evidence="2" key="1">
    <citation type="submission" date="2023-01" db="EMBL/GenBank/DDBJ databases">
        <title>Genome assembly of the deep-sea coral Lophelia pertusa.</title>
        <authorList>
            <person name="Herrera S."/>
            <person name="Cordes E."/>
        </authorList>
    </citation>
    <scope>NUCLEOTIDE SEQUENCE</scope>
    <source>
        <strain evidence="2">USNM1676648</strain>
        <tissue evidence="2">Polyp</tissue>
    </source>
</reference>